<gene>
    <name evidence="1" type="ORF">BHAMNSH16_09775</name>
</gene>
<dbReference type="GO" id="GO:0016791">
    <property type="term" value="F:phosphatase activity"/>
    <property type="evidence" value="ECO:0007669"/>
    <property type="project" value="TreeGrafter"/>
</dbReference>
<dbReference type="GO" id="GO:0005829">
    <property type="term" value="C:cytosol"/>
    <property type="evidence" value="ECO:0007669"/>
    <property type="project" value="TreeGrafter"/>
</dbReference>
<dbReference type="Pfam" id="PF08282">
    <property type="entry name" value="Hydrolase_3"/>
    <property type="match status" value="2"/>
</dbReference>
<protein>
    <submittedName>
        <fullName evidence="1">Hydrolase</fullName>
    </submittedName>
</protein>
<name>A0AAC9TVZ1_9SPIR</name>
<proteinExistence type="predicted"/>
<dbReference type="RefSeq" id="WP_069731662.1">
    <property type="nucleotide sequence ID" value="NZ_CP019914.1"/>
</dbReference>
<dbReference type="PANTHER" id="PTHR10000">
    <property type="entry name" value="PHOSPHOSERINE PHOSPHATASE"/>
    <property type="match status" value="1"/>
</dbReference>
<dbReference type="Gene3D" id="3.40.50.1000">
    <property type="entry name" value="HAD superfamily/HAD-like"/>
    <property type="match status" value="2"/>
</dbReference>
<dbReference type="AlphaFoldDB" id="A0AAC9TVZ1"/>
<dbReference type="InterPro" id="IPR023214">
    <property type="entry name" value="HAD_sf"/>
</dbReference>
<dbReference type="SUPFAM" id="SSF56784">
    <property type="entry name" value="HAD-like"/>
    <property type="match status" value="1"/>
</dbReference>
<dbReference type="GO" id="GO:0000287">
    <property type="term" value="F:magnesium ion binding"/>
    <property type="evidence" value="ECO:0007669"/>
    <property type="project" value="TreeGrafter"/>
</dbReference>
<dbReference type="CDD" id="cd07516">
    <property type="entry name" value="HAD_Pase"/>
    <property type="match status" value="1"/>
</dbReference>
<dbReference type="InterPro" id="IPR006379">
    <property type="entry name" value="HAD-SF_hydro_IIB"/>
</dbReference>
<evidence type="ECO:0000313" key="2">
    <source>
        <dbReference type="Proteomes" id="UP000264880"/>
    </source>
</evidence>
<keyword evidence="2" id="KW-1185">Reference proteome</keyword>
<sequence length="238" mass="27137">MRNIQLIASDLDGTLLNNNHQISEYNKNVIKEASKKWIKTILSTGRPTSAAHKFLAELNIDTELISFNGAMITDKYYNIVYQQNLDSNIGKELINIDKKYNIYHQGFLADRWNVGFFDKKCIDFYVSIAKIDNYTIGFDDITDFAFSKFMFIGENAILKIIAEELYIILSSNKYNIKPDNVMAFGDNNNDLEMLEFAGISVALENAEDTVKSKALYITKSNEEDGVGIFINKMLNLNM</sequence>
<dbReference type="NCBIfam" id="TIGR01484">
    <property type="entry name" value="HAD-SF-IIB"/>
    <property type="match status" value="1"/>
</dbReference>
<dbReference type="InterPro" id="IPR036412">
    <property type="entry name" value="HAD-like_sf"/>
</dbReference>
<reference evidence="1 2" key="1">
    <citation type="submission" date="2017-02" db="EMBL/GenBank/DDBJ databases">
        <title>Complete genome sequence of Brachyspira hampsonii genomovar I strain NSH-16 (ATCC BAA-2463).</title>
        <authorList>
            <person name="Mirajkar N.S."/>
            <person name="Gebhart C.J."/>
        </authorList>
    </citation>
    <scope>NUCLEOTIDE SEQUENCE [LARGE SCALE GENOMIC DNA]</scope>
    <source>
        <strain evidence="1 2">NSH-16</strain>
    </source>
</reference>
<organism evidence="1 2">
    <name type="scientific">Brachyspira hampsonii</name>
    <dbReference type="NCBI Taxonomy" id="1287055"/>
    <lineage>
        <taxon>Bacteria</taxon>
        <taxon>Pseudomonadati</taxon>
        <taxon>Spirochaetota</taxon>
        <taxon>Spirochaetia</taxon>
        <taxon>Brachyspirales</taxon>
        <taxon>Brachyspiraceae</taxon>
        <taxon>Brachyspira</taxon>
    </lineage>
</organism>
<dbReference type="KEGG" id="bhp:BHAMNSH16_09775"/>
<keyword evidence="1" id="KW-0378">Hydrolase</keyword>
<dbReference type="PROSITE" id="PS01228">
    <property type="entry name" value="COF_1"/>
    <property type="match status" value="1"/>
</dbReference>
<dbReference type="EMBL" id="CP019914">
    <property type="protein sequence ID" value="ASJ21909.1"/>
    <property type="molecule type" value="Genomic_DNA"/>
</dbReference>
<evidence type="ECO:0000313" key="1">
    <source>
        <dbReference type="EMBL" id="ASJ21909.1"/>
    </source>
</evidence>
<dbReference type="PANTHER" id="PTHR10000:SF8">
    <property type="entry name" value="HAD SUPERFAMILY HYDROLASE-LIKE, TYPE 3"/>
    <property type="match status" value="1"/>
</dbReference>
<accession>A0AAC9TVZ1</accession>
<dbReference type="PROSITE" id="PS01229">
    <property type="entry name" value="COF_2"/>
    <property type="match status" value="1"/>
</dbReference>
<dbReference type="Proteomes" id="UP000264880">
    <property type="component" value="Chromosome"/>
</dbReference>